<keyword evidence="5 11" id="KW-1133">Transmembrane helix</keyword>
<comment type="similarity">
    <text evidence="11">Belongs to the chloride channel (TC 2.A.49) family.</text>
</comment>
<keyword evidence="4" id="KW-0677">Repeat</keyword>
<evidence type="ECO:0000313" key="15">
    <source>
        <dbReference type="Proteomes" id="UP000355283"/>
    </source>
</evidence>
<sequence length="1001" mass="109901">MDDGDPLSHPAIQLQVSPPPSAAKGRSSSNSSNSSSGSGSSFSSHASTVSVWRRQQQQPRQQQLQQRVTPSPESGLGALDRTVGGGEADTTTAPTAIKTQHSSDGGQETEAEEAPFLANGSTSTAKKKRTPRGPPFQVQHQEPLLLPPLDTTQGAAGAAFQQEMGKLSKYIDPDRHVERGPYHGKSYPDSLTYEPEDSEVWRTHELQRVHREQSQFWTTGKKRAVKRWLLTALTGVLIGLLGVAMTYTTQRLVRFKLGTVTRLLQEEVAGTRLPGASFFSYLGLNLLYVLIANAAVWAEPVAAGSGIPEIKAFLNGVSLPRVVRVKTMLCKLVGVIFTVGSGLPAGKEGPMVHIGAVVAAGVSQGRSSLWGVDTSFSRMQDFRNDREKRDFVSCGAASGVASAFGAPLGGVLFSLEEGASYWSSKLTYRAFLCALLTAFTLLVIKTSEEAWGIPDATKMFSFGKFTSLKGVEGNYSVWELALFVLIGCLGGLLGAFFNRSNERLTRWRMRRLQPCPRRQCLEVVAVCAAMTFISYFLPLCWVKCTPLPSSGAMATDGWTEQERALAMKLVPFRCKAGEEYNELASLFFTDPDTAIKQLFHFRESGSTHYPSFSAGALILYFFPFFGMAIWAYGSAVPSGLFVPTLLSGAALGRLFGHLLHVMDGANGTFADSGTYALVGAAAVLGGMARMTISLTVILLEATGDMQYVVPLMITLMAARWVGNLFGESLYDIHSRLKGYPVLEPDMPPAARKNMIAAEIMSASPKTFRRVERVSTIYDSLASTEHDCFPVLNAEDGNVLVGTVLRKALCVILQHKAFTHPDTFSPLSESSHREKGRLFSPLLDWPTLEKIYPRYPNIQDIRITVEDRQCVIDLRPVMNTAPYCINETASLVRTYRLFRTMGLRHLCVVNSHNQVTGIITRYDLLPDNLHIKYEHLSKAATAGERSYYTRDRRASAFTVKPPSNRSQWREDWAARKEIRGAGVEEGDEEEDFEDGGTMIRVL</sequence>
<dbReference type="InterPro" id="IPR000644">
    <property type="entry name" value="CBS_dom"/>
</dbReference>
<evidence type="ECO:0000259" key="13">
    <source>
        <dbReference type="PROSITE" id="PS51371"/>
    </source>
</evidence>
<dbReference type="InterPro" id="IPR051280">
    <property type="entry name" value="Cl-channel/antiporter"/>
</dbReference>
<dbReference type="InterPro" id="IPR001807">
    <property type="entry name" value="ClC"/>
</dbReference>
<keyword evidence="6 11" id="KW-0406">Ion transport</keyword>
<dbReference type="InterPro" id="IPR014743">
    <property type="entry name" value="Cl-channel_core"/>
</dbReference>
<dbReference type="SMART" id="SM00116">
    <property type="entry name" value="CBS"/>
    <property type="match status" value="2"/>
</dbReference>
<feature type="compositionally biased region" description="Low complexity" evidence="12">
    <location>
        <begin position="53"/>
        <end position="67"/>
    </location>
</feature>
<dbReference type="EMBL" id="SDOX01000006">
    <property type="protein sequence ID" value="TFJ87017.1"/>
    <property type="molecule type" value="Genomic_DNA"/>
</dbReference>
<feature type="transmembrane region" description="Helical" evidence="11">
    <location>
        <begin position="674"/>
        <end position="699"/>
    </location>
</feature>
<dbReference type="SUPFAM" id="SSF54631">
    <property type="entry name" value="CBS-domain pair"/>
    <property type="match status" value="1"/>
</dbReference>
<comment type="subcellular location">
    <subcellularLocation>
        <location evidence="1 11">Membrane</location>
        <topology evidence="1 11">Multi-pass membrane protein</topology>
    </subcellularLocation>
</comment>
<comment type="caution">
    <text evidence="11">Lacks conserved residue(s) required for the propagation of feature annotation.</text>
</comment>
<dbReference type="CDD" id="cd04591">
    <property type="entry name" value="CBS_pair_voltage-gated_CLC_euk_bac"/>
    <property type="match status" value="1"/>
</dbReference>
<dbReference type="Pfam" id="PF00571">
    <property type="entry name" value="CBS"/>
    <property type="match status" value="1"/>
</dbReference>
<name>A0A4D9D9F8_9STRA</name>
<dbReference type="Gene3D" id="1.10.3080.10">
    <property type="entry name" value="Clc chloride channel"/>
    <property type="match status" value="1"/>
</dbReference>
<dbReference type="SUPFAM" id="SSF81340">
    <property type="entry name" value="Clc chloride channel"/>
    <property type="match status" value="1"/>
</dbReference>
<evidence type="ECO:0000256" key="7">
    <source>
        <dbReference type="ARBA" id="ARBA00023122"/>
    </source>
</evidence>
<dbReference type="PANTHER" id="PTHR11689">
    <property type="entry name" value="CHLORIDE CHANNEL PROTEIN CLC FAMILY MEMBER"/>
    <property type="match status" value="1"/>
</dbReference>
<evidence type="ECO:0000256" key="11">
    <source>
        <dbReference type="RuleBase" id="RU361221"/>
    </source>
</evidence>
<keyword evidence="15" id="KW-1185">Reference proteome</keyword>
<keyword evidence="7 10" id="KW-0129">CBS domain</keyword>
<feature type="transmembrane region" description="Helical" evidence="11">
    <location>
        <begin position="706"/>
        <end position="726"/>
    </location>
</feature>
<keyword evidence="2 11" id="KW-0813">Transport</keyword>
<dbReference type="AlphaFoldDB" id="A0A4D9D9F8"/>
<feature type="domain" description="CBS" evidence="13">
    <location>
        <begin position="877"/>
        <end position="936"/>
    </location>
</feature>
<feature type="transmembrane region" description="Helical" evidence="11">
    <location>
        <begin position="475"/>
        <end position="498"/>
    </location>
</feature>
<feature type="compositionally biased region" description="Polar residues" evidence="12">
    <location>
        <begin position="89"/>
        <end position="106"/>
    </location>
</feature>
<reference evidence="14 15" key="1">
    <citation type="submission" date="2019-01" db="EMBL/GenBank/DDBJ databases">
        <title>Nuclear Genome Assembly of the Microalgal Biofuel strain Nannochloropsis salina CCMP1776.</title>
        <authorList>
            <person name="Hovde B."/>
        </authorList>
    </citation>
    <scope>NUCLEOTIDE SEQUENCE [LARGE SCALE GENOMIC DNA]</scope>
    <source>
        <strain evidence="14 15">CCMP1776</strain>
    </source>
</reference>
<evidence type="ECO:0000256" key="3">
    <source>
        <dbReference type="ARBA" id="ARBA00022692"/>
    </source>
</evidence>
<evidence type="ECO:0000256" key="9">
    <source>
        <dbReference type="ARBA" id="ARBA00023214"/>
    </source>
</evidence>
<proteinExistence type="inferred from homology"/>
<evidence type="ECO:0000256" key="10">
    <source>
        <dbReference type="PROSITE-ProRule" id="PRU00703"/>
    </source>
</evidence>
<evidence type="ECO:0000256" key="1">
    <source>
        <dbReference type="ARBA" id="ARBA00004141"/>
    </source>
</evidence>
<evidence type="ECO:0000256" key="6">
    <source>
        <dbReference type="ARBA" id="ARBA00023065"/>
    </source>
</evidence>
<dbReference type="GO" id="GO:0005254">
    <property type="term" value="F:chloride channel activity"/>
    <property type="evidence" value="ECO:0007669"/>
    <property type="project" value="UniProtKB-UniRule"/>
</dbReference>
<evidence type="ECO:0000256" key="8">
    <source>
        <dbReference type="ARBA" id="ARBA00023136"/>
    </source>
</evidence>
<feature type="region of interest" description="Disordered" evidence="12">
    <location>
        <begin position="1"/>
        <end position="139"/>
    </location>
</feature>
<evidence type="ECO:0000256" key="5">
    <source>
        <dbReference type="ARBA" id="ARBA00022989"/>
    </source>
</evidence>
<dbReference type="Proteomes" id="UP000355283">
    <property type="component" value="Unassembled WGS sequence"/>
</dbReference>
<dbReference type="InterPro" id="IPR046342">
    <property type="entry name" value="CBS_dom_sf"/>
</dbReference>
<dbReference type="Pfam" id="PF00654">
    <property type="entry name" value="Voltage_CLC"/>
    <property type="match status" value="1"/>
</dbReference>
<organism evidence="14 15">
    <name type="scientific">Nannochloropsis salina CCMP1776</name>
    <dbReference type="NCBI Taxonomy" id="1027361"/>
    <lineage>
        <taxon>Eukaryota</taxon>
        <taxon>Sar</taxon>
        <taxon>Stramenopiles</taxon>
        <taxon>Ochrophyta</taxon>
        <taxon>Eustigmatophyceae</taxon>
        <taxon>Eustigmatales</taxon>
        <taxon>Monodopsidaceae</taxon>
        <taxon>Microchloropsis</taxon>
        <taxon>Microchloropsis salina</taxon>
    </lineage>
</organism>
<protein>
    <recommendedName>
        <fullName evidence="11">Chloride channel protein</fullName>
    </recommendedName>
</protein>
<keyword evidence="9 11" id="KW-0868">Chloride</keyword>
<evidence type="ECO:0000256" key="2">
    <source>
        <dbReference type="ARBA" id="ARBA00022448"/>
    </source>
</evidence>
<keyword evidence="8 11" id="KW-0472">Membrane</keyword>
<feature type="transmembrane region" description="Helical" evidence="11">
    <location>
        <begin position="519"/>
        <end position="537"/>
    </location>
</feature>
<dbReference type="PANTHER" id="PTHR11689:SF136">
    <property type="entry name" value="H(+)_CL(-) EXCHANGE TRANSPORTER 7"/>
    <property type="match status" value="1"/>
</dbReference>
<feature type="transmembrane region" description="Helical" evidence="11">
    <location>
        <begin position="228"/>
        <end position="247"/>
    </location>
</feature>
<dbReference type="Gene3D" id="3.10.580.10">
    <property type="entry name" value="CBS-domain"/>
    <property type="match status" value="1"/>
</dbReference>
<feature type="compositionally biased region" description="Low complexity" evidence="12">
    <location>
        <begin position="27"/>
        <end position="44"/>
    </location>
</feature>
<evidence type="ECO:0000313" key="14">
    <source>
        <dbReference type="EMBL" id="TFJ87017.1"/>
    </source>
</evidence>
<gene>
    <name evidence="14" type="ORF">NSK_001351</name>
</gene>
<dbReference type="PRINTS" id="PR00762">
    <property type="entry name" value="CLCHANNEL"/>
</dbReference>
<feature type="transmembrane region" description="Helical" evidence="11">
    <location>
        <begin position="612"/>
        <end position="633"/>
    </location>
</feature>
<dbReference type="OrthoDB" id="428525at2759"/>
<evidence type="ECO:0000256" key="4">
    <source>
        <dbReference type="ARBA" id="ARBA00022737"/>
    </source>
</evidence>
<dbReference type="GO" id="GO:0016020">
    <property type="term" value="C:membrane"/>
    <property type="evidence" value="ECO:0007669"/>
    <property type="project" value="UniProtKB-SubCell"/>
</dbReference>
<feature type="transmembrane region" description="Helical" evidence="11">
    <location>
        <begin position="640"/>
        <end position="662"/>
    </location>
</feature>
<dbReference type="PROSITE" id="PS51371">
    <property type="entry name" value="CBS"/>
    <property type="match status" value="1"/>
</dbReference>
<accession>A0A4D9D9F8</accession>
<comment type="caution">
    <text evidence="14">The sequence shown here is derived from an EMBL/GenBank/DDBJ whole genome shotgun (WGS) entry which is preliminary data.</text>
</comment>
<keyword evidence="3 11" id="KW-0812">Transmembrane</keyword>
<evidence type="ECO:0000256" key="12">
    <source>
        <dbReference type="SAM" id="MobiDB-lite"/>
    </source>
</evidence>
<feature type="transmembrane region" description="Helical" evidence="11">
    <location>
        <begin position="278"/>
        <end position="298"/>
    </location>
</feature>